<accession>A0A8H7IIS8</accession>
<name>A0A8H7IIS8_9AGAM</name>
<evidence type="ECO:0000313" key="4">
    <source>
        <dbReference type="EMBL" id="KAF8759553.1"/>
    </source>
</evidence>
<dbReference type="Pfam" id="PF03969">
    <property type="entry name" value="AFG1_ATPase"/>
    <property type="match status" value="2"/>
</dbReference>
<keyword evidence="3" id="KW-0067">ATP-binding</keyword>
<dbReference type="SUPFAM" id="SSF52540">
    <property type="entry name" value="P-loop containing nucleoside triphosphate hydrolases"/>
    <property type="match status" value="1"/>
</dbReference>
<dbReference type="InterPro" id="IPR005654">
    <property type="entry name" value="ATPase_AFG1-like"/>
</dbReference>
<evidence type="ECO:0000256" key="2">
    <source>
        <dbReference type="ARBA" id="ARBA00022741"/>
    </source>
</evidence>
<dbReference type="GO" id="GO:0005739">
    <property type="term" value="C:mitochondrion"/>
    <property type="evidence" value="ECO:0007669"/>
    <property type="project" value="TreeGrafter"/>
</dbReference>
<comment type="caution">
    <text evidence="4">The sequence shown here is derived from an EMBL/GenBank/DDBJ whole genome shotgun (WGS) entry which is preliminary data.</text>
</comment>
<dbReference type="AlphaFoldDB" id="A0A8H7IIS8"/>
<dbReference type="GO" id="GO:0006515">
    <property type="term" value="P:protein quality control for misfolded or incompletely synthesized proteins"/>
    <property type="evidence" value="ECO:0007669"/>
    <property type="project" value="TreeGrafter"/>
</dbReference>
<sequence length="394" mass="43429">MHKYSAPMASPITPTEKYNELVSTGLLRDDPHQKGVVKYLQALHDELRSFNPPHHSEAHANPKSLFSRLFSTSASSAATATVSPKGLYLYGDVGTGKSMLMDLFYDTLPPKSAINDDKAGGAGDKDPIPGVARDLARNAAVLCFDEFQVTDIVDAMILRRLLESLMEAGVVFVMTSNRHPDDLYKNGIQRSSFIPCIDLLKERFHVVDLDSPTGGFYFVAHRTVGPHRMLLDYRKIPRALSKHLGPPVAHPESAGRVARFSFLDLCGKPLSAADYIEVTREFETIFVTDVPSMNLGQKDMARRFITFIDACYESKTKLFISSEVPITQIFSGDSDNGASISDHQRSVMDDLGLNAESIGKSAIFTGEEEVFAFARACSRLVQMGTREWAEAARG</sequence>
<protein>
    <submittedName>
        <fullName evidence="4">AFG1-like ATPase</fullName>
    </submittedName>
</protein>
<dbReference type="InterPro" id="IPR027417">
    <property type="entry name" value="P-loop_NTPase"/>
</dbReference>
<dbReference type="EMBL" id="JACYCF010000002">
    <property type="protein sequence ID" value="KAF8759553.1"/>
    <property type="molecule type" value="Genomic_DNA"/>
</dbReference>
<dbReference type="Gene3D" id="3.40.50.300">
    <property type="entry name" value="P-loop containing nucleotide triphosphate hydrolases"/>
    <property type="match status" value="1"/>
</dbReference>
<keyword evidence="2" id="KW-0547">Nucleotide-binding</keyword>
<dbReference type="PANTHER" id="PTHR12169">
    <property type="entry name" value="ATPASE N2B"/>
    <property type="match status" value="1"/>
</dbReference>
<evidence type="ECO:0000256" key="3">
    <source>
        <dbReference type="ARBA" id="ARBA00022840"/>
    </source>
</evidence>
<dbReference type="GO" id="GO:0005524">
    <property type="term" value="F:ATP binding"/>
    <property type="evidence" value="ECO:0007669"/>
    <property type="project" value="UniProtKB-KW"/>
</dbReference>
<dbReference type="Proteomes" id="UP000614334">
    <property type="component" value="Unassembled WGS sequence"/>
</dbReference>
<gene>
    <name evidence="4" type="ORF">RHS01_01592</name>
</gene>
<dbReference type="GO" id="GO:0016887">
    <property type="term" value="F:ATP hydrolysis activity"/>
    <property type="evidence" value="ECO:0007669"/>
    <property type="project" value="InterPro"/>
</dbReference>
<dbReference type="PANTHER" id="PTHR12169:SF6">
    <property type="entry name" value="AFG1-LIKE ATPASE"/>
    <property type="match status" value="1"/>
</dbReference>
<dbReference type="NCBIfam" id="NF040713">
    <property type="entry name" value="ZapE"/>
    <property type="match status" value="1"/>
</dbReference>
<evidence type="ECO:0000313" key="5">
    <source>
        <dbReference type="Proteomes" id="UP000614334"/>
    </source>
</evidence>
<comment type="similarity">
    <text evidence="1">Belongs to the AFG1 ATPase family.</text>
</comment>
<evidence type="ECO:0000256" key="1">
    <source>
        <dbReference type="ARBA" id="ARBA00010322"/>
    </source>
</evidence>
<organism evidence="4 5">
    <name type="scientific">Rhizoctonia solani</name>
    <dbReference type="NCBI Taxonomy" id="456999"/>
    <lineage>
        <taxon>Eukaryota</taxon>
        <taxon>Fungi</taxon>
        <taxon>Dikarya</taxon>
        <taxon>Basidiomycota</taxon>
        <taxon>Agaricomycotina</taxon>
        <taxon>Agaricomycetes</taxon>
        <taxon>Cantharellales</taxon>
        <taxon>Ceratobasidiaceae</taxon>
        <taxon>Rhizoctonia</taxon>
    </lineage>
</organism>
<reference evidence="4" key="1">
    <citation type="submission" date="2020-09" db="EMBL/GenBank/DDBJ databases">
        <title>Comparative genome analyses of four rice-infecting Rhizoctonia solani isolates reveal extensive enrichment of homogalacturonan modification genes.</title>
        <authorList>
            <person name="Lee D.-Y."/>
            <person name="Jeon J."/>
            <person name="Kim K.-T."/>
            <person name="Cheong K."/>
            <person name="Song H."/>
            <person name="Choi G."/>
            <person name="Ko J."/>
            <person name="Opiyo S.O."/>
            <person name="Zuo S."/>
            <person name="Madhav S."/>
            <person name="Lee Y.-H."/>
            <person name="Wang G.-L."/>
        </authorList>
    </citation>
    <scope>NUCLEOTIDE SEQUENCE</scope>
    <source>
        <strain evidence="4">AG1-IA B2</strain>
    </source>
</reference>
<proteinExistence type="inferred from homology"/>